<dbReference type="Proteomes" id="UP000318422">
    <property type="component" value="Unassembled WGS sequence"/>
</dbReference>
<dbReference type="AlphaFoldDB" id="A0A4Y4CN36"/>
<dbReference type="Pfam" id="PF13689">
    <property type="entry name" value="DUF4154"/>
    <property type="match status" value="1"/>
</dbReference>
<reference evidence="2 3" key="1">
    <citation type="submission" date="2019-06" db="EMBL/GenBank/DDBJ databases">
        <title>Whole genome shotgun sequence of Zoogloea ramigera NBRC 15342.</title>
        <authorList>
            <person name="Hosoyama A."/>
            <person name="Uohara A."/>
            <person name="Ohji S."/>
            <person name="Ichikawa N."/>
        </authorList>
    </citation>
    <scope>NUCLEOTIDE SEQUENCE [LARGE SCALE GENOMIC DNA]</scope>
    <source>
        <strain evidence="2 3">NBRC 15342</strain>
    </source>
</reference>
<keyword evidence="1" id="KW-0732">Signal</keyword>
<feature type="chain" id="PRO_5021430512" description="YfiR family protein" evidence="1">
    <location>
        <begin position="21"/>
        <end position="178"/>
    </location>
</feature>
<dbReference type="InterPro" id="IPR025293">
    <property type="entry name" value="YfiR/HmsC-like"/>
</dbReference>
<dbReference type="EMBL" id="BJNV01000006">
    <property type="protein sequence ID" value="GEC94345.1"/>
    <property type="molecule type" value="Genomic_DNA"/>
</dbReference>
<evidence type="ECO:0000313" key="2">
    <source>
        <dbReference type="EMBL" id="GEC94345.1"/>
    </source>
</evidence>
<keyword evidence="3" id="KW-1185">Reference proteome</keyword>
<evidence type="ECO:0000256" key="1">
    <source>
        <dbReference type="SAM" id="SignalP"/>
    </source>
</evidence>
<comment type="caution">
    <text evidence="2">The sequence shown here is derived from an EMBL/GenBank/DDBJ whole genome shotgun (WGS) entry which is preliminary data.</text>
</comment>
<protein>
    <recommendedName>
        <fullName evidence="4">YfiR family protein</fullName>
    </recommendedName>
</protein>
<organism evidence="2 3">
    <name type="scientific">Zoogloea ramigera</name>
    <dbReference type="NCBI Taxonomy" id="350"/>
    <lineage>
        <taxon>Bacteria</taxon>
        <taxon>Pseudomonadati</taxon>
        <taxon>Pseudomonadota</taxon>
        <taxon>Betaproteobacteria</taxon>
        <taxon>Rhodocyclales</taxon>
        <taxon>Zoogloeaceae</taxon>
        <taxon>Zoogloea</taxon>
    </lineage>
</organism>
<evidence type="ECO:0000313" key="3">
    <source>
        <dbReference type="Proteomes" id="UP000318422"/>
    </source>
</evidence>
<evidence type="ECO:0008006" key="4">
    <source>
        <dbReference type="Google" id="ProtNLM"/>
    </source>
</evidence>
<proteinExistence type="predicted"/>
<feature type="signal peptide" evidence="1">
    <location>
        <begin position="1"/>
        <end position="20"/>
    </location>
</feature>
<gene>
    <name evidence="2" type="ORF">ZRA01_04180</name>
</gene>
<sequence>MVPVALLVVLLSLASGALRAAPPPGEYQIKAAYLLNFARYVEWPAARLAAAQALRVCVLGRDPFGGALSALDGRQINGREVRIRQLEGIDLAGECHVVFIADSEERRLGSMLRSLASRGLLLVSDLDGFAEAGGSIGLVTEDGRVRFDINQASLQRDGLRASAQLLRLARSVHGARAP</sequence>
<name>A0A4Y4CN36_ZOORA</name>
<accession>A0A4Y4CN36</accession>